<reference evidence="1" key="1">
    <citation type="submission" date="2020-05" db="EMBL/GenBank/DDBJ databases">
        <title>Large-scale comparative analyses of tick genomes elucidate their genetic diversity and vector capacities.</title>
        <authorList>
            <person name="Jia N."/>
            <person name="Wang J."/>
            <person name="Shi W."/>
            <person name="Du L."/>
            <person name="Sun Y."/>
            <person name="Zhan W."/>
            <person name="Jiang J."/>
            <person name="Wang Q."/>
            <person name="Zhang B."/>
            <person name="Ji P."/>
            <person name="Sakyi L.B."/>
            <person name="Cui X."/>
            <person name="Yuan T."/>
            <person name="Jiang B."/>
            <person name="Yang W."/>
            <person name="Lam T.T.-Y."/>
            <person name="Chang Q."/>
            <person name="Ding S."/>
            <person name="Wang X."/>
            <person name="Zhu J."/>
            <person name="Ruan X."/>
            <person name="Zhao L."/>
            <person name="Wei J."/>
            <person name="Que T."/>
            <person name="Du C."/>
            <person name="Cheng J."/>
            <person name="Dai P."/>
            <person name="Han X."/>
            <person name="Huang E."/>
            <person name="Gao Y."/>
            <person name="Liu J."/>
            <person name="Shao H."/>
            <person name="Ye R."/>
            <person name="Li L."/>
            <person name="Wei W."/>
            <person name="Wang X."/>
            <person name="Wang C."/>
            <person name="Yang T."/>
            <person name="Huo Q."/>
            <person name="Li W."/>
            <person name="Guo W."/>
            <person name="Chen H."/>
            <person name="Zhou L."/>
            <person name="Ni X."/>
            <person name="Tian J."/>
            <person name="Zhou Y."/>
            <person name="Sheng Y."/>
            <person name="Liu T."/>
            <person name="Pan Y."/>
            <person name="Xia L."/>
            <person name="Li J."/>
            <person name="Zhao F."/>
            <person name="Cao W."/>
        </authorList>
    </citation>
    <scope>NUCLEOTIDE SEQUENCE</scope>
    <source>
        <strain evidence="1">Hyas-2018</strain>
    </source>
</reference>
<organism evidence="1 2">
    <name type="scientific">Hyalomma asiaticum</name>
    <name type="common">Tick</name>
    <dbReference type="NCBI Taxonomy" id="266040"/>
    <lineage>
        <taxon>Eukaryota</taxon>
        <taxon>Metazoa</taxon>
        <taxon>Ecdysozoa</taxon>
        <taxon>Arthropoda</taxon>
        <taxon>Chelicerata</taxon>
        <taxon>Arachnida</taxon>
        <taxon>Acari</taxon>
        <taxon>Parasitiformes</taxon>
        <taxon>Ixodida</taxon>
        <taxon>Ixodoidea</taxon>
        <taxon>Ixodidae</taxon>
        <taxon>Hyalomminae</taxon>
        <taxon>Hyalomma</taxon>
    </lineage>
</organism>
<evidence type="ECO:0000313" key="2">
    <source>
        <dbReference type="Proteomes" id="UP000821845"/>
    </source>
</evidence>
<gene>
    <name evidence="1" type="ORF">HPB50_007652</name>
</gene>
<name>A0ACB7TGH9_HYAAI</name>
<evidence type="ECO:0000313" key="1">
    <source>
        <dbReference type="EMBL" id="KAH6945239.1"/>
    </source>
</evidence>
<proteinExistence type="predicted"/>
<dbReference type="Proteomes" id="UP000821845">
    <property type="component" value="Chromosome 1"/>
</dbReference>
<dbReference type="EMBL" id="CM023481">
    <property type="protein sequence ID" value="KAH6945239.1"/>
    <property type="molecule type" value="Genomic_DNA"/>
</dbReference>
<keyword evidence="2" id="KW-1185">Reference proteome</keyword>
<accession>A0ACB7TGH9</accession>
<sequence length="443" mass="49566">MVDRGASPQGLLWDSIAHVGERAALHNSQGSGFKEEMVSIQCYPRSFFELGDDEDGLTTRPPQRSGGTAAPSLTVVPKIIADMLMTAHWRQWQQQMVFHRCRDGLECDEEKAEIVVGSDGLLSAAVHGSSDCFHVRLHGMKGPLRYFVSFDTHLDGEISNPDRDIATYAAPQPNHLDGFGWAAYPLTLDLTVLLVEKIRNTTVPLYNDRSCGDIRYQVTARILQISDDGWPTTAKPIFITLKEGFLKEILSASHQRMNRQVRPPFKTKDVSPSSDSHIVPRKSYGHCSFSPVSESSEDWPWLDEFGAQVTRDPGLFHRILDEPVSPFCFQEASQSPPFQNFFGNGFSSPAAFSNGHITGEIGHTHFFRDLESEANLRLLHLDQRRLPSATVLSESCCQQCCEGPCDKTHHAAPFRVCVSAENLLDGRYAYPSPDAKFFYQNFR</sequence>
<comment type="caution">
    <text evidence="1">The sequence shown here is derived from an EMBL/GenBank/DDBJ whole genome shotgun (WGS) entry which is preliminary data.</text>
</comment>
<protein>
    <submittedName>
        <fullName evidence="1">Uncharacterized protein</fullName>
    </submittedName>
</protein>